<proteinExistence type="predicted"/>
<feature type="domain" description="VWFD" evidence="1">
    <location>
        <begin position="129"/>
        <end position="236"/>
    </location>
</feature>
<dbReference type="Proteomes" id="UP000186698">
    <property type="component" value="Chromosome 4S"/>
</dbReference>
<dbReference type="GeneID" id="121393427"/>
<evidence type="ECO:0000313" key="3">
    <source>
        <dbReference type="RefSeq" id="XP_041417849.1"/>
    </source>
</evidence>
<gene>
    <name evidence="3" type="primary">LOC121393427</name>
</gene>
<dbReference type="InterPro" id="IPR001846">
    <property type="entry name" value="VWF_type-D"/>
</dbReference>
<evidence type="ECO:0000313" key="2">
    <source>
        <dbReference type="Proteomes" id="UP000186698"/>
    </source>
</evidence>
<protein>
    <submittedName>
        <fullName evidence="3">Uncharacterized protein LOC121393427</fullName>
    </submittedName>
</protein>
<dbReference type="AlphaFoldDB" id="A0A8J1KNN4"/>
<dbReference type="RefSeq" id="XP_041417849.1">
    <property type="nucleotide sequence ID" value="XM_041561915.1"/>
</dbReference>
<name>A0A8J1KNN4_XENLA</name>
<organism evidence="2 3">
    <name type="scientific">Xenopus laevis</name>
    <name type="common">African clawed frog</name>
    <dbReference type="NCBI Taxonomy" id="8355"/>
    <lineage>
        <taxon>Eukaryota</taxon>
        <taxon>Metazoa</taxon>
        <taxon>Chordata</taxon>
        <taxon>Craniata</taxon>
        <taxon>Vertebrata</taxon>
        <taxon>Euteleostomi</taxon>
        <taxon>Amphibia</taxon>
        <taxon>Batrachia</taxon>
        <taxon>Anura</taxon>
        <taxon>Pipoidea</taxon>
        <taxon>Pipidae</taxon>
        <taxon>Xenopodinae</taxon>
        <taxon>Xenopus</taxon>
        <taxon>Xenopus</taxon>
    </lineage>
</organism>
<dbReference type="PROSITE" id="PS51233">
    <property type="entry name" value="VWFD"/>
    <property type="match status" value="1"/>
</dbReference>
<dbReference type="KEGG" id="xla:121393427"/>
<accession>A0A8J1KNN4</accession>
<evidence type="ECO:0000259" key="1">
    <source>
        <dbReference type="PROSITE" id="PS51233"/>
    </source>
</evidence>
<sequence>MLVYRTYADVQVVQLDSASVIHSQNIPVNVLMLGASQATGELLICAHYNVNTLCSTENVEQLVQIPAPILTAHYPVTDTAQMDAFVQMERCGMTLTTLGAFLVTSVPVSIMERYLAPEVPILHSVSHAHVIEENGDVLTEIALDHVQLLEDLTSPPLIILVTTFSTTDNKFSVVGELKKCEIKDTTTCLKSIVISLEYGTEIIEIQPTGSVNVNRIFSQLPVSSAIQNIEVIFQLK</sequence>
<reference evidence="3" key="1">
    <citation type="submission" date="2025-08" db="UniProtKB">
        <authorList>
            <consortium name="RefSeq"/>
        </authorList>
    </citation>
    <scope>IDENTIFICATION</scope>
    <source>
        <strain evidence="3">J_2021</strain>
        <tissue evidence="3">Erythrocytes</tissue>
    </source>
</reference>
<keyword evidence="2" id="KW-1185">Reference proteome</keyword>